<feature type="transmembrane region" description="Helical" evidence="1">
    <location>
        <begin position="112"/>
        <end position="131"/>
    </location>
</feature>
<reference evidence="2 3" key="1">
    <citation type="submission" date="2016-10" db="EMBL/GenBank/DDBJ databases">
        <authorList>
            <person name="de Groot N.N."/>
        </authorList>
    </citation>
    <scope>NUCLEOTIDE SEQUENCE [LARGE SCALE GENOMIC DNA]</scope>
    <source>
        <strain evidence="2 3">NLAE-zl-C500</strain>
    </source>
</reference>
<accession>A0A1G6GCW6</accession>
<evidence type="ECO:0000313" key="3">
    <source>
        <dbReference type="Proteomes" id="UP000183670"/>
    </source>
</evidence>
<sequence length="177" mass="20893">MIFCSVQDAVILLTLFKYLSVLSVSLLHKTSIDGSIFFTCTTCIVYQYFKELAAFVLKAGAKVKTLFLTTKLFRKFFLFFLFTHFSGSLCERERMYKRKTKAVFFANRTAKIRTLFIILQNFSEVFFILFFKHNLAFSLCQFCKAFFSWKAGAKVHPFRIQSKYIKLFFLSFFERIC</sequence>
<proteinExistence type="predicted"/>
<keyword evidence="1" id="KW-0812">Transmembrane</keyword>
<protein>
    <submittedName>
        <fullName evidence="2">Uncharacterized protein</fullName>
    </submittedName>
</protein>
<dbReference type="EMBL" id="FMYE01000092">
    <property type="protein sequence ID" value="SDB79595.1"/>
    <property type="molecule type" value="Genomic_DNA"/>
</dbReference>
<gene>
    <name evidence="2" type="ORF">SAMN05192581_10929</name>
</gene>
<evidence type="ECO:0000313" key="2">
    <source>
        <dbReference type="EMBL" id="SDB79595.1"/>
    </source>
</evidence>
<dbReference type="AlphaFoldDB" id="A0A1G6GCW6"/>
<keyword evidence="1" id="KW-0472">Membrane</keyword>
<name>A0A1G6GCW6_BACOV</name>
<dbReference type="Proteomes" id="UP000183670">
    <property type="component" value="Unassembled WGS sequence"/>
</dbReference>
<feature type="transmembrane region" description="Helical" evidence="1">
    <location>
        <begin position="72"/>
        <end position="91"/>
    </location>
</feature>
<evidence type="ECO:0000256" key="1">
    <source>
        <dbReference type="SAM" id="Phobius"/>
    </source>
</evidence>
<organism evidence="2 3">
    <name type="scientific">Bacteroides ovatus</name>
    <dbReference type="NCBI Taxonomy" id="28116"/>
    <lineage>
        <taxon>Bacteria</taxon>
        <taxon>Pseudomonadati</taxon>
        <taxon>Bacteroidota</taxon>
        <taxon>Bacteroidia</taxon>
        <taxon>Bacteroidales</taxon>
        <taxon>Bacteroidaceae</taxon>
        <taxon>Bacteroides</taxon>
    </lineage>
</organism>
<keyword evidence="1" id="KW-1133">Transmembrane helix</keyword>